<proteinExistence type="predicted"/>
<dbReference type="EMBL" id="LJAM02000031">
    <property type="protein sequence ID" value="RAP72506.1"/>
    <property type="molecule type" value="Genomic_DNA"/>
</dbReference>
<gene>
    <name evidence="2" type="ORF">ACZ87_00675</name>
</gene>
<dbReference type="InterPro" id="IPR021658">
    <property type="entry name" value="DUF3251"/>
</dbReference>
<evidence type="ECO:0000313" key="2">
    <source>
        <dbReference type="EMBL" id="RAP72506.1"/>
    </source>
</evidence>
<evidence type="ECO:0000313" key="3">
    <source>
        <dbReference type="Proteomes" id="UP000244334"/>
    </source>
</evidence>
<dbReference type="InterPro" id="IPR037125">
    <property type="entry name" value="YajI-like_sf"/>
</dbReference>
<dbReference type="Pfam" id="PF11622">
    <property type="entry name" value="DUF3251"/>
    <property type="match status" value="1"/>
</dbReference>
<evidence type="ECO:0000259" key="1">
    <source>
        <dbReference type="Pfam" id="PF11622"/>
    </source>
</evidence>
<protein>
    <recommendedName>
        <fullName evidence="1">DUF3251 domain-containing protein</fullName>
    </recommendedName>
</protein>
<dbReference type="Gene3D" id="2.60.40.1620">
    <property type="entry name" value="Lipoprotein YajI-like"/>
    <property type="match status" value="1"/>
</dbReference>
<sequence length="46" mass="4912">MEAEANGIHAILHIHATNDVPLPAFTTEVQWGELDTATGKPLTVDS</sequence>
<accession>A0A328TXM0</accession>
<organism evidence="2 3">
    <name type="scientific">Candidatus Erwinia dacicola</name>
    <dbReference type="NCBI Taxonomy" id="252393"/>
    <lineage>
        <taxon>Bacteria</taxon>
        <taxon>Pseudomonadati</taxon>
        <taxon>Pseudomonadota</taxon>
        <taxon>Gammaproteobacteria</taxon>
        <taxon>Enterobacterales</taxon>
        <taxon>Erwiniaceae</taxon>
        <taxon>Erwinia</taxon>
    </lineage>
</organism>
<feature type="domain" description="DUF3251" evidence="1">
    <location>
        <begin position="2"/>
        <end position="45"/>
    </location>
</feature>
<comment type="caution">
    <text evidence="2">The sequence shown here is derived from an EMBL/GenBank/DDBJ whole genome shotgun (WGS) entry which is preliminary data.</text>
</comment>
<keyword evidence="3" id="KW-1185">Reference proteome</keyword>
<dbReference type="AlphaFoldDB" id="A0A328TXM0"/>
<name>A0A328TXM0_9GAMM</name>
<reference evidence="2" key="1">
    <citation type="submission" date="2018-04" db="EMBL/GenBank/DDBJ databases">
        <title>Genomes of the Obligate Erwinia dacicola and Facultative Enterobacter sp. OLF Endosymbionts of the Olive Fruit fly, Bactrocera oleae.</title>
        <authorList>
            <person name="Estes A.M."/>
            <person name="Hearn D.J."/>
            <person name="Agarwal S."/>
            <person name="Pierson E.A."/>
            <person name="Dunning-Hotopp J.C."/>
        </authorList>
    </citation>
    <scope>NUCLEOTIDE SEQUENCE [LARGE SCALE GENOMIC DNA]</scope>
    <source>
        <strain evidence="2">Oroville</strain>
    </source>
</reference>
<dbReference type="Proteomes" id="UP000244334">
    <property type="component" value="Unassembled WGS sequence"/>
</dbReference>